<protein>
    <recommendedName>
        <fullName evidence="4">RRM domain-containing protein</fullName>
    </recommendedName>
</protein>
<dbReference type="InterPro" id="IPR035979">
    <property type="entry name" value="RBD_domain_sf"/>
</dbReference>
<dbReference type="PROSITE" id="PS50102">
    <property type="entry name" value="RRM"/>
    <property type="match status" value="2"/>
</dbReference>
<dbReference type="CDD" id="cd12247">
    <property type="entry name" value="RRM2_U1A_like"/>
    <property type="match status" value="1"/>
</dbReference>
<sequence length="254" mass="27159">MDTDAHSTEGTPSSAAPSSAVGSKRARPDLDGVDHASHTLYLRNLNHSAKPTHLRRLLVELVRPYAECLQIQCARDPRTRGQAWLTFASADAAALVMGKLRGYMLLGRPIAVEWAREEAHMVDRARGRAKRQARRLPGQPPVHKSAAQSQASTAAAASGSTASVALTPAAPPAPPSPSLFVRALPRGVTTMMLSMLFRQFPGFVRVRLREGEEGGGGGVGFVDYESADQASVALAQLQGFMLAEDAPLVLSFKR</sequence>
<dbReference type="EMBL" id="HBGL01009760">
    <property type="protein sequence ID" value="CAD9299671.1"/>
    <property type="molecule type" value="Transcribed_RNA"/>
</dbReference>
<dbReference type="PANTHER" id="PTHR10501">
    <property type="entry name" value="U1 SMALL NUCLEAR RIBONUCLEOPROTEIN A/U2 SMALL NUCLEAR RIBONUCLEOPROTEIN B"/>
    <property type="match status" value="1"/>
</dbReference>
<dbReference type="InterPro" id="IPR012677">
    <property type="entry name" value="Nucleotide-bd_a/b_plait_sf"/>
</dbReference>
<feature type="domain" description="RRM" evidence="4">
    <location>
        <begin position="38"/>
        <end position="117"/>
    </location>
</feature>
<dbReference type="Gene3D" id="3.30.70.330">
    <property type="match status" value="2"/>
</dbReference>
<dbReference type="SMART" id="SM00360">
    <property type="entry name" value="RRM"/>
    <property type="match status" value="2"/>
</dbReference>
<feature type="region of interest" description="Disordered" evidence="3">
    <location>
        <begin position="1"/>
        <end position="29"/>
    </location>
</feature>
<gene>
    <name evidence="5" type="ORF">SSP0437_LOCUS7585</name>
</gene>
<evidence type="ECO:0000256" key="3">
    <source>
        <dbReference type="SAM" id="MobiDB-lite"/>
    </source>
</evidence>
<feature type="domain" description="RRM" evidence="4">
    <location>
        <begin position="177"/>
        <end position="254"/>
    </location>
</feature>
<evidence type="ECO:0000259" key="4">
    <source>
        <dbReference type="PROSITE" id="PS50102"/>
    </source>
</evidence>
<dbReference type="SUPFAM" id="SSF54928">
    <property type="entry name" value="RNA-binding domain, RBD"/>
    <property type="match status" value="1"/>
</dbReference>
<dbReference type="AlphaFoldDB" id="A0A7S1YGV8"/>
<evidence type="ECO:0000256" key="1">
    <source>
        <dbReference type="ARBA" id="ARBA00022884"/>
    </source>
</evidence>
<proteinExistence type="predicted"/>
<dbReference type="FunFam" id="3.30.70.330:FF:000029">
    <property type="entry name" value="U2 small nuclear ribonucleoprotein B"/>
    <property type="match status" value="1"/>
</dbReference>
<reference evidence="5" key="1">
    <citation type="submission" date="2021-01" db="EMBL/GenBank/DDBJ databases">
        <authorList>
            <person name="Corre E."/>
            <person name="Pelletier E."/>
            <person name="Niang G."/>
            <person name="Scheremetjew M."/>
            <person name="Finn R."/>
            <person name="Kale V."/>
            <person name="Holt S."/>
            <person name="Cochrane G."/>
            <person name="Meng A."/>
            <person name="Brown T."/>
            <person name="Cohen L."/>
        </authorList>
    </citation>
    <scope>NUCLEOTIDE SEQUENCE</scope>
    <source>
        <strain evidence="5">ATCC 50979</strain>
    </source>
</reference>
<dbReference type="GO" id="GO:0003723">
    <property type="term" value="F:RNA binding"/>
    <property type="evidence" value="ECO:0007669"/>
    <property type="project" value="UniProtKB-UniRule"/>
</dbReference>
<name>A0A7S1YGV8_9EUKA</name>
<organism evidence="5">
    <name type="scientific">Sexangularia sp. CB-2014</name>
    <dbReference type="NCBI Taxonomy" id="1486929"/>
    <lineage>
        <taxon>Eukaryota</taxon>
        <taxon>Amoebozoa</taxon>
        <taxon>Tubulinea</taxon>
        <taxon>Elardia</taxon>
        <taxon>Arcellinida</taxon>
        <taxon>Arcellinida incertae sedis</taxon>
        <taxon>Sexangularia</taxon>
    </lineage>
</organism>
<evidence type="ECO:0000313" key="5">
    <source>
        <dbReference type="EMBL" id="CAD9299671.1"/>
    </source>
</evidence>
<dbReference type="Pfam" id="PF00076">
    <property type="entry name" value="RRM_1"/>
    <property type="match status" value="1"/>
</dbReference>
<accession>A0A7S1YGV8</accession>
<keyword evidence="1 2" id="KW-0694">RNA-binding</keyword>
<evidence type="ECO:0000256" key="2">
    <source>
        <dbReference type="PROSITE-ProRule" id="PRU00176"/>
    </source>
</evidence>
<feature type="compositionally biased region" description="Low complexity" evidence="3">
    <location>
        <begin position="145"/>
        <end position="154"/>
    </location>
</feature>
<feature type="region of interest" description="Disordered" evidence="3">
    <location>
        <begin position="126"/>
        <end position="154"/>
    </location>
</feature>
<dbReference type="InterPro" id="IPR000504">
    <property type="entry name" value="RRM_dom"/>
</dbReference>